<accession>A0A1I0QU58</accession>
<proteinExistence type="predicted"/>
<sequence length="173" mass="20468">MIVLIAGSSHTGKTVLAQKLLKKYEFPYLSLDHLKMGLIRSGFSKLTPEDDADAIMDLLWPITREIIKTNIENRQNLIIEGCYIPFDYKKDFEDEYLKYIKYSCLIFSEKYIQEHYDEIIENASAIEYRDESDSEYCTIQMLVRENLINFKKCKRSNCDYILIDDKYEVDIKL</sequence>
<protein>
    <recommendedName>
        <fullName evidence="3">Adenylate kinase</fullName>
    </recommendedName>
</protein>
<reference evidence="1 2" key="1">
    <citation type="submission" date="2016-10" db="EMBL/GenBank/DDBJ databases">
        <authorList>
            <person name="de Groot N.N."/>
        </authorList>
    </citation>
    <scope>NUCLEOTIDE SEQUENCE [LARGE SCALE GENOMIC DNA]</scope>
    <source>
        <strain evidence="1 2">DSM 9179</strain>
    </source>
</reference>
<evidence type="ECO:0000313" key="2">
    <source>
        <dbReference type="Proteomes" id="UP000199701"/>
    </source>
</evidence>
<dbReference type="Gene3D" id="3.40.50.300">
    <property type="entry name" value="P-loop containing nucleotide triphosphate hydrolases"/>
    <property type="match status" value="1"/>
</dbReference>
<dbReference type="SUPFAM" id="SSF52540">
    <property type="entry name" value="P-loop containing nucleoside triphosphate hydrolases"/>
    <property type="match status" value="1"/>
</dbReference>
<dbReference type="InterPro" id="IPR027417">
    <property type="entry name" value="P-loop_NTPase"/>
</dbReference>
<evidence type="ECO:0000313" key="1">
    <source>
        <dbReference type="EMBL" id="SEW30938.1"/>
    </source>
</evidence>
<dbReference type="OrthoDB" id="9788481at2"/>
<dbReference type="RefSeq" id="WP_092454448.1">
    <property type="nucleotide sequence ID" value="NZ_FOJI01000009.1"/>
</dbReference>
<dbReference type="Proteomes" id="UP000199701">
    <property type="component" value="Unassembled WGS sequence"/>
</dbReference>
<dbReference type="EMBL" id="FOJI01000009">
    <property type="protein sequence ID" value="SEW30938.1"/>
    <property type="molecule type" value="Genomic_DNA"/>
</dbReference>
<gene>
    <name evidence="1" type="ORF">SAMN05421659_109102</name>
</gene>
<name>A0A1I0QU58_9FIRM</name>
<dbReference type="AlphaFoldDB" id="A0A1I0QU58"/>
<dbReference type="STRING" id="99656.SAMN05421659_109102"/>
<evidence type="ECO:0008006" key="3">
    <source>
        <dbReference type="Google" id="ProtNLM"/>
    </source>
</evidence>
<keyword evidence="2" id="KW-1185">Reference proteome</keyword>
<organism evidence="1 2">
    <name type="scientific">[Clostridium] fimetarium</name>
    <dbReference type="NCBI Taxonomy" id="99656"/>
    <lineage>
        <taxon>Bacteria</taxon>
        <taxon>Bacillati</taxon>
        <taxon>Bacillota</taxon>
        <taxon>Clostridia</taxon>
        <taxon>Lachnospirales</taxon>
        <taxon>Lachnospiraceae</taxon>
    </lineage>
</organism>